<dbReference type="OrthoDB" id="9791228at2"/>
<dbReference type="EMBL" id="LYBM01000030">
    <property type="protein sequence ID" value="ODA31770.1"/>
    <property type="molecule type" value="Genomic_DNA"/>
</dbReference>
<dbReference type="InterPro" id="IPR020084">
    <property type="entry name" value="NUDIX_hydrolase_CS"/>
</dbReference>
<evidence type="ECO:0000259" key="3">
    <source>
        <dbReference type="PROSITE" id="PS51462"/>
    </source>
</evidence>
<dbReference type="STRING" id="1080227.A8L45_15445"/>
<dbReference type="Pfam" id="PF00293">
    <property type="entry name" value="NUDIX"/>
    <property type="match status" value="1"/>
</dbReference>
<name>A0A1C3EEX2_9GAMM</name>
<dbReference type="Gene3D" id="3.90.79.10">
    <property type="entry name" value="Nucleoside Triphosphate Pyrophosphohydrolase"/>
    <property type="match status" value="1"/>
</dbReference>
<dbReference type="RefSeq" id="WP_068903860.1">
    <property type="nucleotide sequence ID" value="NZ_JBHUIF010000004.1"/>
</dbReference>
<sequence>MKNVRVSVRAVCYRDNSLLLAEHRDDRGLWYILPGGGVQHNETLDQAFDRELMEETGGEATMGDILFVREVLADRLNTSYLPAHLHQLELFVETTDFKVVAEPKDFDKDQIGYVWMPLDQLDDILFFPKAMVKSFQTRCFDKIYQGHIR</sequence>
<proteinExistence type="predicted"/>
<keyword evidence="5" id="KW-1185">Reference proteome</keyword>
<evidence type="ECO:0000313" key="5">
    <source>
        <dbReference type="Proteomes" id="UP000094936"/>
    </source>
</evidence>
<dbReference type="PROSITE" id="PS00893">
    <property type="entry name" value="NUDIX_BOX"/>
    <property type="match status" value="1"/>
</dbReference>
<reference evidence="4 5" key="1">
    <citation type="submission" date="2016-05" db="EMBL/GenBank/DDBJ databases">
        <title>Genomic Taxonomy of the Vibrionaceae.</title>
        <authorList>
            <person name="Gomez-Gil B."/>
            <person name="Enciso-Ibarra J."/>
        </authorList>
    </citation>
    <scope>NUCLEOTIDE SEQUENCE [LARGE SCALE GENOMIC DNA]</scope>
    <source>
        <strain evidence="4 5">CAIM 1920</strain>
    </source>
</reference>
<comment type="caution">
    <text evidence="4">The sequence shown here is derived from an EMBL/GenBank/DDBJ whole genome shotgun (WGS) entry which is preliminary data.</text>
</comment>
<accession>A0A1C3EEX2</accession>
<dbReference type="SUPFAM" id="SSF55811">
    <property type="entry name" value="Nudix"/>
    <property type="match status" value="1"/>
</dbReference>
<comment type="cofactor">
    <cofactor evidence="1">
        <name>Mg(2+)</name>
        <dbReference type="ChEBI" id="CHEBI:18420"/>
    </cofactor>
</comment>
<organism evidence="4 5">
    <name type="scientific">Veronia pacifica</name>
    <dbReference type="NCBI Taxonomy" id="1080227"/>
    <lineage>
        <taxon>Bacteria</taxon>
        <taxon>Pseudomonadati</taxon>
        <taxon>Pseudomonadota</taxon>
        <taxon>Gammaproteobacteria</taxon>
        <taxon>Vibrionales</taxon>
        <taxon>Vibrionaceae</taxon>
        <taxon>Veronia</taxon>
    </lineage>
</organism>
<dbReference type="PANTHER" id="PTHR43736">
    <property type="entry name" value="ADP-RIBOSE PYROPHOSPHATASE"/>
    <property type="match status" value="1"/>
</dbReference>
<evidence type="ECO:0000313" key="4">
    <source>
        <dbReference type="EMBL" id="ODA31770.1"/>
    </source>
</evidence>
<dbReference type="InterPro" id="IPR000086">
    <property type="entry name" value="NUDIX_hydrolase_dom"/>
</dbReference>
<dbReference type="PANTHER" id="PTHR43736:SF1">
    <property type="entry name" value="DIHYDRONEOPTERIN TRIPHOSPHATE DIPHOSPHATASE"/>
    <property type="match status" value="1"/>
</dbReference>
<dbReference type="GO" id="GO:0016787">
    <property type="term" value="F:hydrolase activity"/>
    <property type="evidence" value="ECO:0007669"/>
    <property type="project" value="UniProtKB-KW"/>
</dbReference>
<keyword evidence="2" id="KW-0378">Hydrolase</keyword>
<protein>
    <submittedName>
        <fullName evidence="4">DNA mismatch repair protein MutT</fullName>
    </submittedName>
</protein>
<dbReference type="PROSITE" id="PS51462">
    <property type="entry name" value="NUDIX"/>
    <property type="match status" value="1"/>
</dbReference>
<gene>
    <name evidence="4" type="ORF">A8L45_15445</name>
</gene>
<dbReference type="InterPro" id="IPR015797">
    <property type="entry name" value="NUDIX_hydrolase-like_dom_sf"/>
</dbReference>
<evidence type="ECO:0000256" key="2">
    <source>
        <dbReference type="ARBA" id="ARBA00022801"/>
    </source>
</evidence>
<dbReference type="Proteomes" id="UP000094936">
    <property type="component" value="Unassembled WGS sequence"/>
</dbReference>
<evidence type="ECO:0000256" key="1">
    <source>
        <dbReference type="ARBA" id="ARBA00001946"/>
    </source>
</evidence>
<feature type="domain" description="Nudix hydrolase" evidence="3">
    <location>
        <begin position="3"/>
        <end position="145"/>
    </location>
</feature>
<dbReference type="AlphaFoldDB" id="A0A1C3EEX2"/>